<proteinExistence type="predicted"/>
<dbReference type="AlphaFoldDB" id="A0AAV4XU11"/>
<reference evidence="1 2" key="1">
    <citation type="submission" date="2021-06" db="EMBL/GenBank/DDBJ databases">
        <title>Caerostris extrusa draft genome.</title>
        <authorList>
            <person name="Kono N."/>
            <person name="Arakawa K."/>
        </authorList>
    </citation>
    <scope>NUCLEOTIDE SEQUENCE [LARGE SCALE GENOMIC DNA]</scope>
</reference>
<protein>
    <submittedName>
        <fullName evidence="1">Uncharacterized protein</fullName>
    </submittedName>
</protein>
<sequence>MRIYKVSIRVCYSSQQFYAMAEEYVNPYSEWEMWTGICMDGWIAFNSTGPDVVLFFSVVGRNALDGLSQNFAYHSHEMSETCQPKVMS</sequence>
<evidence type="ECO:0000313" key="1">
    <source>
        <dbReference type="EMBL" id="GIY97233.1"/>
    </source>
</evidence>
<comment type="caution">
    <text evidence="1">The sequence shown here is derived from an EMBL/GenBank/DDBJ whole genome shotgun (WGS) entry which is preliminary data.</text>
</comment>
<dbReference type="EMBL" id="BPLR01018137">
    <property type="protein sequence ID" value="GIY97233.1"/>
    <property type="molecule type" value="Genomic_DNA"/>
</dbReference>
<evidence type="ECO:0000313" key="2">
    <source>
        <dbReference type="Proteomes" id="UP001054945"/>
    </source>
</evidence>
<dbReference type="Proteomes" id="UP001054945">
    <property type="component" value="Unassembled WGS sequence"/>
</dbReference>
<gene>
    <name evidence="1" type="ORF">CEXT_170031</name>
</gene>
<organism evidence="1 2">
    <name type="scientific">Caerostris extrusa</name>
    <name type="common">Bark spider</name>
    <name type="synonym">Caerostris bankana</name>
    <dbReference type="NCBI Taxonomy" id="172846"/>
    <lineage>
        <taxon>Eukaryota</taxon>
        <taxon>Metazoa</taxon>
        <taxon>Ecdysozoa</taxon>
        <taxon>Arthropoda</taxon>
        <taxon>Chelicerata</taxon>
        <taxon>Arachnida</taxon>
        <taxon>Araneae</taxon>
        <taxon>Araneomorphae</taxon>
        <taxon>Entelegynae</taxon>
        <taxon>Araneoidea</taxon>
        <taxon>Araneidae</taxon>
        <taxon>Caerostris</taxon>
    </lineage>
</organism>
<name>A0AAV4XU11_CAEEX</name>
<accession>A0AAV4XU11</accession>
<keyword evidence="2" id="KW-1185">Reference proteome</keyword>